<keyword evidence="6" id="KW-1185">Reference proteome</keyword>
<dbReference type="InterPro" id="IPR028082">
    <property type="entry name" value="Peripla_BP_I"/>
</dbReference>
<dbReference type="PROSITE" id="PS50932">
    <property type="entry name" value="HTH_LACI_2"/>
    <property type="match status" value="1"/>
</dbReference>
<dbReference type="Proteomes" id="UP001220530">
    <property type="component" value="Chromosome"/>
</dbReference>
<dbReference type="RefSeq" id="WP_282218969.1">
    <property type="nucleotide sequence ID" value="NZ_CP118246.1"/>
</dbReference>
<dbReference type="Pfam" id="PF00356">
    <property type="entry name" value="LacI"/>
    <property type="match status" value="1"/>
</dbReference>
<name>A0ABY7YMZ1_9HYPH</name>
<dbReference type="CDD" id="cd01392">
    <property type="entry name" value="HTH_LacI"/>
    <property type="match status" value="1"/>
</dbReference>
<dbReference type="SUPFAM" id="SSF47413">
    <property type="entry name" value="lambda repressor-like DNA-binding domains"/>
    <property type="match status" value="1"/>
</dbReference>
<dbReference type="PANTHER" id="PTHR30146">
    <property type="entry name" value="LACI-RELATED TRANSCRIPTIONAL REPRESSOR"/>
    <property type="match status" value="1"/>
</dbReference>
<dbReference type="Pfam" id="PF13377">
    <property type="entry name" value="Peripla_BP_3"/>
    <property type="match status" value="1"/>
</dbReference>
<dbReference type="InterPro" id="IPR010982">
    <property type="entry name" value="Lambda_DNA-bd_dom_sf"/>
</dbReference>
<evidence type="ECO:0000256" key="1">
    <source>
        <dbReference type="ARBA" id="ARBA00023015"/>
    </source>
</evidence>
<reference evidence="5 6" key="1">
    <citation type="submission" date="2023-02" db="EMBL/GenBank/DDBJ databases">
        <title>Devosia algicola sp. nov., isolated from the phycosphere of marine algae.</title>
        <authorList>
            <person name="Kim J.M."/>
            <person name="Lee J.K."/>
            <person name="Choi B.J."/>
            <person name="Bayburt H."/>
            <person name="Jeon C.O."/>
        </authorList>
    </citation>
    <scope>NUCLEOTIDE SEQUENCE [LARGE SCALE GENOMIC DNA]</scope>
    <source>
        <strain evidence="5 6">G20-9</strain>
    </source>
</reference>
<dbReference type="InterPro" id="IPR000843">
    <property type="entry name" value="HTH_LacI"/>
</dbReference>
<keyword evidence="2 5" id="KW-0238">DNA-binding</keyword>
<proteinExistence type="predicted"/>
<dbReference type="CDD" id="cd06267">
    <property type="entry name" value="PBP1_LacI_sugar_binding-like"/>
    <property type="match status" value="1"/>
</dbReference>
<gene>
    <name evidence="5" type="ORF">PSQ19_18625</name>
</gene>
<evidence type="ECO:0000313" key="6">
    <source>
        <dbReference type="Proteomes" id="UP001220530"/>
    </source>
</evidence>
<dbReference type="SUPFAM" id="SSF53822">
    <property type="entry name" value="Periplasmic binding protein-like I"/>
    <property type="match status" value="1"/>
</dbReference>
<evidence type="ECO:0000313" key="5">
    <source>
        <dbReference type="EMBL" id="WDR02567.1"/>
    </source>
</evidence>
<protein>
    <submittedName>
        <fullName evidence="5">LacI family DNA-binding transcriptional regulator</fullName>
    </submittedName>
</protein>
<keyword evidence="1" id="KW-0805">Transcription regulation</keyword>
<dbReference type="PANTHER" id="PTHR30146:SF138">
    <property type="entry name" value="TRANSCRIPTIONAL REGULATORY PROTEIN"/>
    <property type="match status" value="1"/>
</dbReference>
<sequence>MATIRDVARMAEVSISTVSLALNDPDRVKPETREKVLKIASSIGYSADPIAQTLKSGRSKMIGVVVTDINNPFFGNLLHEIEQQAYKDNYMVLLSDTGGDPARELAIMNHMAGQRVAGILLSTCVQEGQSIEHIRQLKMPCVLFDQQFDSLGRDFVGSDNELAAAMLTRHLLELGHRDICMLGGATGIFTSRMRANGFIDTMRAAGIEVRPDMILDAEYRADRAYDITLKLFAGQRRPTAIVAASNVIALGALQALKDLAIDCPEDVSLVGIDDVPWSGLIVPKITSAVQQIDLLARKASQMLMRRIAEYGKDAAQPETCIFSPKLVMGGSTAKPPSS</sequence>
<dbReference type="EMBL" id="CP118246">
    <property type="protein sequence ID" value="WDR02567.1"/>
    <property type="molecule type" value="Genomic_DNA"/>
</dbReference>
<feature type="domain" description="HTH lacI-type" evidence="4">
    <location>
        <begin position="2"/>
        <end position="56"/>
    </location>
</feature>
<evidence type="ECO:0000256" key="2">
    <source>
        <dbReference type="ARBA" id="ARBA00023125"/>
    </source>
</evidence>
<dbReference type="PROSITE" id="PS00356">
    <property type="entry name" value="HTH_LACI_1"/>
    <property type="match status" value="1"/>
</dbReference>
<keyword evidence="3" id="KW-0804">Transcription</keyword>
<evidence type="ECO:0000259" key="4">
    <source>
        <dbReference type="PROSITE" id="PS50932"/>
    </source>
</evidence>
<accession>A0ABY7YMZ1</accession>
<organism evidence="5 6">
    <name type="scientific">Devosia algicola</name>
    <dbReference type="NCBI Taxonomy" id="3026418"/>
    <lineage>
        <taxon>Bacteria</taxon>
        <taxon>Pseudomonadati</taxon>
        <taxon>Pseudomonadota</taxon>
        <taxon>Alphaproteobacteria</taxon>
        <taxon>Hyphomicrobiales</taxon>
        <taxon>Devosiaceae</taxon>
        <taxon>Devosia</taxon>
    </lineage>
</organism>
<dbReference type="SMART" id="SM00354">
    <property type="entry name" value="HTH_LACI"/>
    <property type="match status" value="1"/>
</dbReference>
<dbReference type="InterPro" id="IPR046335">
    <property type="entry name" value="LacI/GalR-like_sensor"/>
</dbReference>
<evidence type="ECO:0000256" key="3">
    <source>
        <dbReference type="ARBA" id="ARBA00023163"/>
    </source>
</evidence>
<dbReference type="Gene3D" id="1.10.260.40">
    <property type="entry name" value="lambda repressor-like DNA-binding domains"/>
    <property type="match status" value="1"/>
</dbReference>
<dbReference type="GO" id="GO:0003677">
    <property type="term" value="F:DNA binding"/>
    <property type="evidence" value="ECO:0007669"/>
    <property type="project" value="UniProtKB-KW"/>
</dbReference>
<dbReference type="Gene3D" id="3.40.50.2300">
    <property type="match status" value="2"/>
</dbReference>